<evidence type="ECO:0000313" key="2">
    <source>
        <dbReference type="EMBL" id="MDI1488841.1"/>
    </source>
</evidence>
<feature type="compositionally biased region" description="Basic and acidic residues" evidence="1">
    <location>
        <begin position="110"/>
        <end position="130"/>
    </location>
</feature>
<dbReference type="SUPFAM" id="SSF54928">
    <property type="entry name" value="RNA-binding domain, RBD"/>
    <property type="match status" value="1"/>
</dbReference>
<dbReference type="InterPro" id="IPR035979">
    <property type="entry name" value="RBD_domain_sf"/>
</dbReference>
<keyword evidence="3" id="KW-1185">Reference proteome</keyword>
<evidence type="ECO:0000313" key="3">
    <source>
        <dbReference type="Proteomes" id="UP001161017"/>
    </source>
</evidence>
<dbReference type="GO" id="GO:0003676">
    <property type="term" value="F:nucleic acid binding"/>
    <property type="evidence" value="ECO:0007669"/>
    <property type="project" value="InterPro"/>
</dbReference>
<feature type="compositionally biased region" description="Basic and acidic residues" evidence="1">
    <location>
        <begin position="139"/>
        <end position="157"/>
    </location>
</feature>
<evidence type="ECO:0000256" key="1">
    <source>
        <dbReference type="SAM" id="MobiDB-lite"/>
    </source>
</evidence>
<proteinExistence type="predicted"/>
<dbReference type="AlphaFoldDB" id="A0AA43QLT9"/>
<feature type="region of interest" description="Disordered" evidence="1">
    <location>
        <begin position="69"/>
        <end position="179"/>
    </location>
</feature>
<name>A0AA43QLT9_9LECA</name>
<feature type="region of interest" description="Disordered" evidence="1">
    <location>
        <begin position="17"/>
        <end position="48"/>
    </location>
</feature>
<dbReference type="Proteomes" id="UP001161017">
    <property type="component" value="Unassembled WGS sequence"/>
</dbReference>
<dbReference type="EMBL" id="JAPUFD010000008">
    <property type="protein sequence ID" value="MDI1488841.1"/>
    <property type="molecule type" value="Genomic_DNA"/>
</dbReference>
<accession>A0AA43QLT9</accession>
<feature type="region of interest" description="Disordered" evidence="1">
    <location>
        <begin position="199"/>
        <end position="233"/>
    </location>
</feature>
<feature type="compositionally biased region" description="Basic and acidic residues" evidence="1">
    <location>
        <begin position="26"/>
        <end position="41"/>
    </location>
</feature>
<organism evidence="2 3">
    <name type="scientific">Ramalina farinacea</name>
    <dbReference type="NCBI Taxonomy" id="258253"/>
    <lineage>
        <taxon>Eukaryota</taxon>
        <taxon>Fungi</taxon>
        <taxon>Dikarya</taxon>
        <taxon>Ascomycota</taxon>
        <taxon>Pezizomycotina</taxon>
        <taxon>Lecanoromycetes</taxon>
        <taxon>OSLEUM clade</taxon>
        <taxon>Lecanoromycetidae</taxon>
        <taxon>Lecanorales</taxon>
        <taxon>Lecanorineae</taxon>
        <taxon>Ramalinaceae</taxon>
        <taxon>Ramalina</taxon>
    </lineage>
</organism>
<gene>
    <name evidence="2" type="ORF">OHK93_008117</name>
</gene>
<protein>
    <submittedName>
        <fullName evidence="2">Uncharacterized protein</fullName>
    </submittedName>
</protein>
<reference evidence="2" key="1">
    <citation type="journal article" date="2023" name="Genome Biol. Evol.">
        <title>First Whole Genome Sequence and Flow Cytometry Genome Size Data for the Lichen-Forming Fungus Ramalina farinacea (Ascomycota).</title>
        <authorList>
            <person name="Llewellyn T."/>
            <person name="Mian S."/>
            <person name="Hill R."/>
            <person name="Leitch I.J."/>
            <person name="Gaya E."/>
        </authorList>
    </citation>
    <scope>NUCLEOTIDE SEQUENCE</scope>
    <source>
        <strain evidence="2">LIQ254RAFAR</strain>
    </source>
</reference>
<feature type="compositionally biased region" description="Polar residues" evidence="1">
    <location>
        <begin position="91"/>
        <end position="102"/>
    </location>
</feature>
<comment type="caution">
    <text evidence="2">The sequence shown here is derived from an EMBL/GenBank/DDBJ whole genome shotgun (WGS) entry which is preliminary data.</text>
</comment>
<sequence>MDELTELKAFIARMKIQASRSQSKIADSEHRDTRSVTEKEVPPTSNEVGDAIFDYLKGMEGKPLTESMWAPKSTTQRRLVARGPRKENHPLNLSDSVTTSWASLVPTKVGEPKSDITESKQRMPHLEALPKVDASTQTEEAHPRSEAIDTATKDGKGQPEMPPPDTPVAGNPKPKQPDLPLEFLKKWASKQKALIAEVGQSNNDNHPKPGQSDPAGGSSSAVAKPAEEGEDRRLKQYFSTWGTQEKRDRPRKLAPPLPFSIQLQAIQQTDPFQAAEVRTVIIKPLPTNVTLAFIANLVYGGPLEKIRIHVGGKGASVTFLNPADCKKFFDSTGNGLAYNISPPTGPVRRFRHLDVELSDTVEPVVGKLYEYVQKGLTRCVKAVPVDDEITMPFLEKMAADKNRSVVKVQEGRGIANVCDLTNATIRALFTIQFAE</sequence>